<feature type="transmembrane region" description="Helical" evidence="6">
    <location>
        <begin position="521"/>
        <end position="540"/>
    </location>
</feature>
<accession>A0A6A6S6Q0</accession>
<keyword evidence="2 6" id="KW-0812">Transmembrane</keyword>
<gene>
    <name evidence="8" type="ORF">P280DRAFT_448311</name>
</gene>
<feature type="transmembrane region" description="Helical" evidence="6">
    <location>
        <begin position="88"/>
        <end position="106"/>
    </location>
</feature>
<evidence type="ECO:0000256" key="2">
    <source>
        <dbReference type="ARBA" id="ARBA00022692"/>
    </source>
</evidence>
<evidence type="ECO:0000256" key="3">
    <source>
        <dbReference type="ARBA" id="ARBA00022989"/>
    </source>
</evidence>
<dbReference type="AlphaFoldDB" id="A0A6A6S6Q0"/>
<evidence type="ECO:0000256" key="5">
    <source>
        <dbReference type="SAM" id="MobiDB-lite"/>
    </source>
</evidence>
<name>A0A6A6S6Q0_9PLEO</name>
<dbReference type="InterPro" id="IPR036259">
    <property type="entry name" value="MFS_trans_sf"/>
</dbReference>
<dbReference type="PROSITE" id="PS50850">
    <property type="entry name" value="MFS"/>
    <property type="match status" value="1"/>
</dbReference>
<feature type="transmembrane region" description="Helical" evidence="6">
    <location>
        <begin position="250"/>
        <end position="268"/>
    </location>
</feature>
<dbReference type="PANTHER" id="PTHR23501:SF199">
    <property type="entry name" value="MFS EFFLUX TRANSPORTER INPD-RELATED"/>
    <property type="match status" value="1"/>
</dbReference>
<evidence type="ECO:0000259" key="7">
    <source>
        <dbReference type="PROSITE" id="PS50850"/>
    </source>
</evidence>
<feature type="region of interest" description="Disordered" evidence="5">
    <location>
        <begin position="18"/>
        <end position="38"/>
    </location>
</feature>
<feature type="transmembrane region" description="Helical" evidence="6">
    <location>
        <begin position="280"/>
        <end position="301"/>
    </location>
</feature>
<feature type="transmembrane region" description="Helical" evidence="6">
    <location>
        <begin position="381"/>
        <end position="399"/>
    </location>
</feature>
<dbReference type="FunFam" id="1.20.1720.10:FF:000012">
    <property type="entry name" value="MFS toxin efflux pump (AflT)"/>
    <property type="match status" value="1"/>
</dbReference>
<dbReference type="GO" id="GO:0005886">
    <property type="term" value="C:plasma membrane"/>
    <property type="evidence" value="ECO:0007669"/>
    <property type="project" value="TreeGrafter"/>
</dbReference>
<dbReference type="SUPFAM" id="SSF103473">
    <property type="entry name" value="MFS general substrate transporter"/>
    <property type="match status" value="1"/>
</dbReference>
<feature type="transmembrane region" description="Helical" evidence="6">
    <location>
        <begin position="354"/>
        <end position="375"/>
    </location>
</feature>
<feature type="transmembrane region" description="Helical" evidence="6">
    <location>
        <begin position="148"/>
        <end position="168"/>
    </location>
</feature>
<comment type="subcellular location">
    <subcellularLocation>
        <location evidence="1">Membrane</location>
        <topology evidence="1">Multi-pass membrane protein</topology>
    </subcellularLocation>
</comment>
<keyword evidence="4 6" id="KW-0472">Membrane</keyword>
<feature type="transmembrane region" description="Helical" evidence="6">
    <location>
        <begin position="50"/>
        <end position="76"/>
    </location>
</feature>
<evidence type="ECO:0000313" key="8">
    <source>
        <dbReference type="EMBL" id="KAF2642701.1"/>
    </source>
</evidence>
<feature type="transmembrane region" description="Helical" evidence="6">
    <location>
        <begin position="321"/>
        <end position="342"/>
    </location>
</feature>
<dbReference type="GO" id="GO:0022857">
    <property type="term" value="F:transmembrane transporter activity"/>
    <property type="evidence" value="ECO:0007669"/>
    <property type="project" value="InterPro"/>
</dbReference>
<evidence type="ECO:0000256" key="4">
    <source>
        <dbReference type="ARBA" id="ARBA00023136"/>
    </source>
</evidence>
<evidence type="ECO:0000256" key="6">
    <source>
        <dbReference type="SAM" id="Phobius"/>
    </source>
</evidence>
<proteinExistence type="predicted"/>
<dbReference type="Proteomes" id="UP000799753">
    <property type="component" value="Unassembled WGS sequence"/>
</dbReference>
<evidence type="ECO:0000256" key="1">
    <source>
        <dbReference type="ARBA" id="ARBA00004141"/>
    </source>
</evidence>
<keyword evidence="3 6" id="KW-1133">Transmembrane helix</keyword>
<dbReference type="InterPro" id="IPR020846">
    <property type="entry name" value="MFS_dom"/>
</dbReference>
<evidence type="ECO:0000313" key="9">
    <source>
        <dbReference type="Proteomes" id="UP000799753"/>
    </source>
</evidence>
<feature type="transmembrane region" description="Helical" evidence="6">
    <location>
        <begin position="411"/>
        <end position="432"/>
    </location>
</feature>
<feature type="compositionally biased region" description="Polar residues" evidence="5">
    <location>
        <begin position="23"/>
        <end position="38"/>
    </location>
</feature>
<feature type="domain" description="Major facilitator superfamily (MFS) profile" evidence="7">
    <location>
        <begin position="53"/>
        <end position="543"/>
    </location>
</feature>
<dbReference type="FunFam" id="1.20.1250.20:FF:000196">
    <property type="entry name" value="MFS toxin efflux pump (AflT)"/>
    <property type="match status" value="1"/>
</dbReference>
<feature type="transmembrane region" description="Helical" evidence="6">
    <location>
        <begin position="174"/>
        <end position="194"/>
    </location>
</feature>
<reference evidence="8" key="1">
    <citation type="journal article" date="2020" name="Stud. Mycol.">
        <title>101 Dothideomycetes genomes: a test case for predicting lifestyles and emergence of pathogens.</title>
        <authorList>
            <person name="Haridas S."/>
            <person name="Albert R."/>
            <person name="Binder M."/>
            <person name="Bloem J."/>
            <person name="Labutti K."/>
            <person name="Salamov A."/>
            <person name="Andreopoulos B."/>
            <person name="Baker S."/>
            <person name="Barry K."/>
            <person name="Bills G."/>
            <person name="Bluhm B."/>
            <person name="Cannon C."/>
            <person name="Castanera R."/>
            <person name="Culley D."/>
            <person name="Daum C."/>
            <person name="Ezra D."/>
            <person name="Gonzalez J."/>
            <person name="Henrissat B."/>
            <person name="Kuo A."/>
            <person name="Liang C."/>
            <person name="Lipzen A."/>
            <person name="Lutzoni F."/>
            <person name="Magnuson J."/>
            <person name="Mondo S."/>
            <person name="Nolan M."/>
            <person name="Ohm R."/>
            <person name="Pangilinan J."/>
            <person name="Park H.-J."/>
            <person name="Ramirez L."/>
            <person name="Alfaro M."/>
            <person name="Sun H."/>
            <person name="Tritt A."/>
            <person name="Yoshinaga Y."/>
            <person name="Zwiers L.-H."/>
            <person name="Turgeon B."/>
            <person name="Goodwin S."/>
            <person name="Spatafora J."/>
            <person name="Crous P."/>
            <person name="Grigoriev I."/>
        </authorList>
    </citation>
    <scope>NUCLEOTIDE SEQUENCE</scope>
    <source>
        <strain evidence="8">CBS 473.64</strain>
    </source>
</reference>
<dbReference type="EMBL" id="MU006781">
    <property type="protein sequence ID" value="KAF2642701.1"/>
    <property type="molecule type" value="Genomic_DNA"/>
</dbReference>
<dbReference type="PANTHER" id="PTHR23501">
    <property type="entry name" value="MAJOR FACILITATOR SUPERFAMILY"/>
    <property type="match status" value="1"/>
</dbReference>
<dbReference type="Pfam" id="PF07690">
    <property type="entry name" value="MFS_1"/>
    <property type="match status" value="1"/>
</dbReference>
<dbReference type="CDD" id="cd17502">
    <property type="entry name" value="MFS_Azr1_MDR_like"/>
    <property type="match status" value="1"/>
</dbReference>
<dbReference type="PRINTS" id="PR01036">
    <property type="entry name" value="TCRTETB"/>
</dbReference>
<dbReference type="Gene3D" id="1.20.1250.20">
    <property type="entry name" value="MFS general substrate transporter like domains"/>
    <property type="match status" value="2"/>
</dbReference>
<dbReference type="InterPro" id="IPR011701">
    <property type="entry name" value="MFS"/>
</dbReference>
<feature type="transmembrane region" description="Helical" evidence="6">
    <location>
        <begin position="206"/>
        <end position="230"/>
    </location>
</feature>
<keyword evidence="9" id="KW-1185">Reference proteome</keyword>
<feature type="transmembrane region" description="Helical" evidence="6">
    <location>
        <begin position="118"/>
        <end position="136"/>
    </location>
</feature>
<sequence>MISTRNMSTIEKQAEFIEERQPDPSQIPSSTTSVSNPVEDSSTHITGVTLALTLFALCSAIFCVALDITIIATAIPRITDDFHALQDIGWYGSAYLLTTCALQLPFGKLYSRFHPKWVFLISLLWFEVGSAIWGAAPSSVALIVGRAIAGVGGAGMVCGCMVIVAHAVPLEKRAIYQSVFGGMFGIASVVGPLVGGAFTDHVSWRWCFYINLPIGVVSASLIVFFCHLKVNHVAQKDRTWKEEFLSYDPLGLVFFITAIVCILLALQWGGSQYPWNSGRIIALFVVFAVLLVAFVAVQAHTGENATIPPRIDLQRTVWSSGLFIFCLFSSFNLLIYFLPIYFQAIHNLTPSKSAVESIPLILSNVIALIIGGGLVTKFGHYVPFFYVSVVLMSIASGLLTTLQTDTGMAKWIGYQILYGAGSGSALQLPLIAVQNVLKLEDVPTGLAIVILAQNLGPAIMISVGNNVLNEKLVTYISGLNIEGIDATAVLRAGATGIRKMVPQEHLGAVLHVYNEALRQTFYVALAMAVAALFGCMSMEWKRVKQPEVKDEID</sequence>
<organism evidence="8 9">
    <name type="scientific">Massarina eburnea CBS 473.64</name>
    <dbReference type="NCBI Taxonomy" id="1395130"/>
    <lineage>
        <taxon>Eukaryota</taxon>
        <taxon>Fungi</taxon>
        <taxon>Dikarya</taxon>
        <taxon>Ascomycota</taxon>
        <taxon>Pezizomycotina</taxon>
        <taxon>Dothideomycetes</taxon>
        <taxon>Pleosporomycetidae</taxon>
        <taxon>Pleosporales</taxon>
        <taxon>Massarineae</taxon>
        <taxon>Massarinaceae</taxon>
        <taxon>Massarina</taxon>
    </lineage>
</organism>
<protein>
    <submittedName>
        <fullName evidence="8">Major facilitator superfamily transporter</fullName>
    </submittedName>
</protein>
<dbReference type="OrthoDB" id="10021397at2759"/>